<dbReference type="AlphaFoldDB" id="A0A7G2C658"/>
<sequence>MGLKLNLFDDPAEDAKVDYLPSNRWSQPTFEAVQKHTDILAQPKYHSASEVNEDADTMGFSSLKLRL</sequence>
<reference evidence="1 2" key="1">
    <citation type="submission" date="2020-08" db="EMBL/GenBank/DDBJ databases">
        <authorList>
            <person name="Newling K."/>
            <person name="Davey J."/>
            <person name="Forrester S."/>
        </authorList>
    </citation>
    <scope>NUCLEOTIDE SEQUENCE [LARGE SCALE GENOMIC DNA]</scope>
    <source>
        <strain evidence="2">Crithidia deanei Carvalho (ATCC PRA-265)</strain>
    </source>
</reference>
<dbReference type="EMBL" id="LR877147">
    <property type="protein sequence ID" value="CAD2214257.1"/>
    <property type="molecule type" value="Genomic_DNA"/>
</dbReference>
<dbReference type="VEuPathDB" id="TriTrypDB:ADEAN_000170200"/>
<name>A0A7G2C658_9TRYP</name>
<keyword evidence="2" id="KW-1185">Reference proteome</keyword>
<gene>
    <name evidence="1" type="ORF">ADEAN_000170200</name>
</gene>
<evidence type="ECO:0000313" key="1">
    <source>
        <dbReference type="EMBL" id="CAD2214257.1"/>
    </source>
</evidence>
<evidence type="ECO:0000313" key="2">
    <source>
        <dbReference type="Proteomes" id="UP000515908"/>
    </source>
</evidence>
<proteinExistence type="predicted"/>
<organism evidence="1 2">
    <name type="scientific">Angomonas deanei</name>
    <dbReference type="NCBI Taxonomy" id="59799"/>
    <lineage>
        <taxon>Eukaryota</taxon>
        <taxon>Discoba</taxon>
        <taxon>Euglenozoa</taxon>
        <taxon>Kinetoplastea</taxon>
        <taxon>Metakinetoplastina</taxon>
        <taxon>Trypanosomatida</taxon>
        <taxon>Trypanosomatidae</taxon>
        <taxon>Strigomonadinae</taxon>
        <taxon>Angomonas</taxon>
    </lineage>
</organism>
<dbReference type="Proteomes" id="UP000515908">
    <property type="component" value="Chromosome 03"/>
</dbReference>
<accession>A0A7G2C658</accession>
<protein>
    <submittedName>
        <fullName evidence="1">Uncharacterized protein</fullName>
    </submittedName>
</protein>